<name>A0A5P8VZL2_9NOSO</name>
<proteinExistence type="predicted"/>
<evidence type="ECO:0000313" key="1">
    <source>
        <dbReference type="EMBL" id="QFS45875.1"/>
    </source>
</evidence>
<dbReference type="KEGG" id="nsh:GXM_03354"/>
<sequence length="42" mass="4827">MVVCLVAIAIDLSENHFKRSHILDQEQYLTTNRGSVYSFTIL</sequence>
<keyword evidence="2" id="KW-1185">Reference proteome</keyword>
<gene>
    <name evidence="1" type="ORF">GXM_03354</name>
</gene>
<dbReference type="EMBL" id="CP045226">
    <property type="protein sequence ID" value="QFS45875.1"/>
    <property type="molecule type" value="Genomic_DNA"/>
</dbReference>
<dbReference type="Proteomes" id="UP000326678">
    <property type="component" value="Chromosome Gxm1"/>
</dbReference>
<organism evidence="1 2">
    <name type="scientific">Nostoc sphaeroides CCNUC1</name>
    <dbReference type="NCBI Taxonomy" id="2653204"/>
    <lineage>
        <taxon>Bacteria</taxon>
        <taxon>Bacillati</taxon>
        <taxon>Cyanobacteriota</taxon>
        <taxon>Cyanophyceae</taxon>
        <taxon>Nostocales</taxon>
        <taxon>Nostocaceae</taxon>
        <taxon>Nostoc</taxon>
    </lineage>
</organism>
<dbReference type="RefSeq" id="WP_267255623.1">
    <property type="nucleotide sequence ID" value="NZ_CP045226.1"/>
</dbReference>
<dbReference type="AlphaFoldDB" id="A0A5P8VZL2"/>
<protein>
    <submittedName>
        <fullName evidence="1">Uncharacterized protein</fullName>
    </submittedName>
</protein>
<accession>A0A5P8VZL2</accession>
<evidence type="ECO:0000313" key="2">
    <source>
        <dbReference type="Proteomes" id="UP000326678"/>
    </source>
</evidence>
<reference evidence="1 2" key="1">
    <citation type="submission" date="2019-10" db="EMBL/GenBank/DDBJ databases">
        <title>Genomic and transcriptomic insights into the perfect genentic adaptation of a filamentous nitrogen-fixing cyanobacterium to rice fields.</title>
        <authorList>
            <person name="Chen Z."/>
        </authorList>
    </citation>
    <scope>NUCLEOTIDE SEQUENCE [LARGE SCALE GENOMIC DNA]</scope>
    <source>
        <strain evidence="1">CCNUC1</strain>
    </source>
</reference>